<evidence type="ECO:0000256" key="2">
    <source>
        <dbReference type="ARBA" id="ARBA00022801"/>
    </source>
</evidence>
<evidence type="ECO:0000313" key="6">
    <source>
        <dbReference type="Proteomes" id="UP000431684"/>
    </source>
</evidence>
<dbReference type="Gene3D" id="3.40.50.200">
    <property type="entry name" value="Peptidase S8/S53 domain"/>
    <property type="match status" value="1"/>
</dbReference>
<dbReference type="InterPro" id="IPR000209">
    <property type="entry name" value="Peptidase_S8/S53_dom"/>
</dbReference>
<dbReference type="GO" id="GO:0006508">
    <property type="term" value="P:proteolysis"/>
    <property type="evidence" value="ECO:0007669"/>
    <property type="project" value="UniProtKB-KW"/>
</dbReference>
<dbReference type="EMBL" id="WNWM01000002">
    <property type="protein sequence ID" value="MUI13581.1"/>
    <property type="molecule type" value="Genomic_DNA"/>
</dbReference>
<feature type="domain" description="Peptidase S8/S53" evidence="4">
    <location>
        <begin position="353"/>
        <end position="600"/>
    </location>
</feature>
<dbReference type="InterPro" id="IPR023828">
    <property type="entry name" value="Peptidase_S8_Ser-AS"/>
</dbReference>
<accession>A0A6I3XIU2</accession>
<evidence type="ECO:0000313" key="5">
    <source>
        <dbReference type="EMBL" id="MUI13581.1"/>
    </source>
</evidence>
<dbReference type="PRINTS" id="PR00723">
    <property type="entry name" value="SUBTILISIN"/>
</dbReference>
<evidence type="ECO:0000256" key="3">
    <source>
        <dbReference type="ARBA" id="ARBA00022825"/>
    </source>
</evidence>
<dbReference type="InterPro" id="IPR015500">
    <property type="entry name" value="Peptidase_S8_subtilisin-rel"/>
</dbReference>
<keyword evidence="2" id="KW-0378">Hydrolase</keyword>
<keyword evidence="1" id="KW-0645">Protease</keyword>
<keyword evidence="6" id="KW-1185">Reference proteome</keyword>
<reference evidence="5 6" key="1">
    <citation type="submission" date="2019-11" db="EMBL/GenBank/DDBJ databases">
        <title>Draft Genome Sequences of Six Type Strains of the Genus Massilia.</title>
        <authorList>
            <person name="Miess H."/>
            <person name="Frediansyah A."/>
            <person name="Goeker M."/>
            <person name="Gross H."/>
        </authorList>
    </citation>
    <scope>NUCLEOTIDE SEQUENCE [LARGE SCALE GENOMIC DNA]</scope>
    <source>
        <strain evidence="5 6">DSM 17513</strain>
    </source>
</reference>
<dbReference type="PROSITE" id="PS00138">
    <property type="entry name" value="SUBTILASE_SER"/>
    <property type="match status" value="1"/>
</dbReference>
<gene>
    <name evidence="5" type="ORF">GJV26_14070</name>
</gene>
<dbReference type="OrthoDB" id="8740990at2"/>
<dbReference type="AlphaFoldDB" id="A0A6I3XIU2"/>
<dbReference type="Pfam" id="PF00082">
    <property type="entry name" value="Peptidase_S8"/>
    <property type="match status" value="1"/>
</dbReference>
<name>A0A6I3XIU2_9BURK</name>
<evidence type="ECO:0000259" key="4">
    <source>
        <dbReference type="Pfam" id="PF00082"/>
    </source>
</evidence>
<protein>
    <submittedName>
        <fullName evidence="5">S8 family serine peptidase</fullName>
    </submittedName>
</protein>
<dbReference type="Proteomes" id="UP000431684">
    <property type="component" value="Unassembled WGS sequence"/>
</dbReference>
<sequence>MQQLFAESNISIARTLRNFAIFCVASILAGCGGDDTERGNGIKLAAKAVVVSTDVNIVAITKVDERRVSRTVFDYDFKVTAKNNQPKDLSGVVLTLQSVGFGATIIDGNATIGDIASGATAVSRDIITIRQDRTQEFEVSALVWQVSISPPDPEVPGILLPGIAETKAIDAVPEYEATRTATDLATAQATPDSPLYYNSQLQAVISSIATVADVNRALATVGARIVWSMERNRVVTLQIPKQANLSALQAVAKQLEETNAFESVSVYFIPEPSALPANVTVNEAVTGVGPILNQMAARMYAAWNTASGDTSEANIGVIVADYFGRGPATELVGPATGFLSLGTECQLASDPCSHGYHVLGILGGNFGGLPTPHGQVTGSLPRNLPLSIIDLSASPYNIMFWDNLRKLIAIEIRKNPERKFVVNFSLAYCNKRGGCSNLDMATKDAKAWRYWARGIYISSTKSFFDWDSKVFQVSAAGNNYGFDASIASPMNGAALLPAFIDEGDHSSVPPLANSLVVEARGAEADTVPYSSCRVPKAEYSNIGGNIAGVGTDVFSYTGPTSTGRKNGTSMATPQVAGIVAWMMAVRPDWPLSDIKYRIAHVRAATDTCTDDAPMVDAYAALLSLDKSLDDAPVRMALLRATATGSVSAAEKFTFSDAKEFLKTYFPGHYGMPAPIGKPDFSRFDLNGDGYSGDISRKKPFDLQFNGSNMEFVPETLSNYPNLSPIELLESAVTDFEILCYYVNSSLFDPAGRAEFDRELDEISKDIIPSRVISCGSRKVILKINNTFAGWEGLPATITMSNFVPRFPANSQGNSTTCTNQGEPAGERGTPFFSRLVPSIFPIHAAIDVIGVPTHIGRSSNRRNCSSFFATSGNQVWINATARTVFGFGGAVVSDWEYQVRYSNGDPNNFNAGKQCTVGVVPGSGVFSASFEASSCSHTVTATIKE</sequence>
<organism evidence="5 6">
    <name type="scientific">Pseudoduganella dura</name>
    <dbReference type="NCBI Taxonomy" id="321982"/>
    <lineage>
        <taxon>Bacteria</taxon>
        <taxon>Pseudomonadati</taxon>
        <taxon>Pseudomonadota</taxon>
        <taxon>Betaproteobacteria</taxon>
        <taxon>Burkholderiales</taxon>
        <taxon>Oxalobacteraceae</taxon>
        <taxon>Telluria group</taxon>
        <taxon>Pseudoduganella</taxon>
    </lineage>
</organism>
<dbReference type="RefSeq" id="WP_155709352.1">
    <property type="nucleotide sequence ID" value="NZ_BMWU01000001.1"/>
</dbReference>
<dbReference type="InterPro" id="IPR036852">
    <property type="entry name" value="Peptidase_S8/S53_dom_sf"/>
</dbReference>
<dbReference type="GO" id="GO:0004252">
    <property type="term" value="F:serine-type endopeptidase activity"/>
    <property type="evidence" value="ECO:0007669"/>
    <property type="project" value="InterPro"/>
</dbReference>
<dbReference type="SUPFAM" id="SSF52743">
    <property type="entry name" value="Subtilisin-like"/>
    <property type="match status" value="1"/>
</dbReference>
<comment type="caution">
    <text evidence="5">The sequence shown here is derived from an EMBL/GenBank/DDBJ whole genome shotgun (WGS) entry which is preliminary data.</text>
</comment>
<evidence type="ECO:0000256" key="1">
    <source>
        <dbReference type="ARBA" id="ARBA00022670"/>
    </source>
</evidence>
<keyword evidence="3" id="KW-0720">Serine protease</keyword>
<proteinExistence type="predicted"/>